<feature type="domain" description="CN hydrolase" evidence="11">
    <location>
        <begin position="8"/>
        <end position="255"/>
    </location>
</feature>
<dbReference type="InterPro" id="IPR014445">
    <property type="entry name" value="Gln-dep_NAD_synthase"/>
</dbReference>
<dbReference type="PANTHER" id="PTHR23090:SF9">
    <property type="entry name" value="GLUTAMINE-DEPENDENT NAD(+) SYNTHETASE"/>
    <property type="match status" value="1"/>
</dbReference>
<comment type="pathway">
    <text evidence="1 7 8">Cofactor biosynthesis; NAD(+) biosynthesis; NAD(+) from deamido-NAD(+) (L-Gln route): step 1/1.</text>
</comment>
<comment type="caution">
    <text evidence="7">Lacks conserved residue(s) required for the propagation of feature annotation.</text>
</comment>
<evidence type="ECO:0000256" key="9">
    <source>
        <dbReference type="PROSITE-ProRule" id="PRU10139"/>
    </source>
</evidence>
<dbReference type="GO" id="GO:0008795">
    <property type="term" value="F:NAD+ synthase activity"/>
    <property type="evidence" value="ECO:0007669"/>
    <property type="project" value="UniProtKB-UniRule"/>
</dbReference>
<dbReference type="GO" id="GO:0009435">
    <property type="term" value="P:NAD+ biosynthetic process"/>
    <property type="evidence" value="ECO:0007669"/>
    <property type="project" value="UniProtKB-UniRule"/>
</dbReference>
<dbReference type="PIRSF" id="PIRSF006630">
    <property type="entry name" value="NADS_GAT"/>
    <property type="match status" value="1"/>
</dbReference>
<feature type="binding site" evidence="7">
    <location>
        <position position="185"/>
    </location>
    <ligand>
        <name>L-glutamine</name>
        <dbReference type="ChEBI" id="CHEBI:58359"/>
    </ligand>
</feature>
<dbReference type="EC" id="6.3.5.1" evidence="7 8"/>
<dbReference type="GO" id="GO:0005524">
    <property type="term" value="F:ATP binding"/>
    <property type="evidence" value="ECO:0007669"/>
    <property type="project" value="UniProtKB-UniRule"/>
</dbReference>
<feature type="binding site" evidence="7">
    <location>
        <begin position="299"/>
        <end position="306"/>
    </location>
    <ligand>
        <name>ATP</name>
        <dbReference type="ChEBI" id="CHEBI:30616"/>
    </ligand>
</feature>
<dbReference type="Proteomes" id="UP000500895">
    <property type="component" value="Chromosome"/>
</dbReference>
<name>A0A6G9ADS6_9BRAD</name>
<feature type="binding site" evidence="7">
    <location>
        <position position="406"/>
    </location>
    <ligand>
        <name>ATP</name>
        <dbReference type="ChEBI" id="CHEBI:30616"/>
    </ligand>
</feature>
<reference evidence="12 13" key="1">
    <citation type="journal article" date="2020" name="Int. J. Syst. Evol. Microbiol.">
        <title>Description and complete genome sequences of Bradyrhizobium symbiodeficiens sp. nov., a non-symbiotic bacterium associated with legumes native to Canada.</title>
        <authorList>
            <person name="Bromfield E.S.P."/>
            <person name="Cloutier S."/>
            <person name="Nguyen H.D.T."/>
        </authorList>
    </citation>
    <scope>NUCLEOTIDE SEQUENCE [LARGE SCALE GENOMIC DNA]</scope>
    <source>
        <strain evidence="12 13">101S1MB</strain>
    </source>
</reference>
<comment type="catalytic activity">
    <reaction evidence="7 8">
        <text>deamido-NAD(+) + L-glutamine + ATP + H2O = L-glutamate + AMP + diphosphate + NAD(+) + H(+)</text>
        <dbReference type="Rhea" id="RHEA:24384"/>
        <dbReference type="ChEBI" id="CHEBI:15377"/>
        <dbReference type="ChEBI" id="CHEBI:15378"/>
        <dbReference type="ChEBI" id="CHEBI:29985"/>
        <dbReference type="ChEBI" id="CHEBI:30616"/>
        <dbReference type="ChEBI" id="CHEBI:33019"/>
        <dbReference type="ChEBI" id="CHEBI:57540"/>
        <dbReference type="ChEBI" id="CHEBI:58359"/>
        <dbReference type="ChEBI" id="CHEBI:58437"/>
        <dbReference type="ChEBI" id="CHEBI:456215"/>
        <dbReference type="EC" id="6.3.5.1"/>
    </reaction>
</comment>
<dbReference type="CDD" id="cd07570">
    <property type="entry name" value="GAT_Gln-NAD-synth"/>
    <property type="match status" value="1"/>
</dbReference>
<dbReference type="InterPro" id="IPR003010">
    <property type="entry name" value="C-N_Hydrolase"/>
</dbReference>
<feature type="active site" description="Proton acceptor" evidence="9">
    <location>
        <position position="48"/>
    </location>
</feature>
<dbReference type="SUPFAM" id="SSF56317">
    <property type="entry name" value="Carbon-nitrogen hydrolase"/>
    <property type="match status" value="1"/>
</dbReference>
<dbReference type="SUPFAM" id="SSF52402">
    <property type="entry name" value="Adenine nucleotide alpha hydrolases-like"/>
    <property type="match status" value="1"/>
</dbReference>
<dbReference type="RefSeq" id="WP_166469723.1">
    <property type="nucleotide sequence ID" value="NZ_CP050066.2"/>
</dbReference>
<sequence length="585" mass="63028">MTERLKAFVVTLAQLNPVMGDIEGNAVKARDARARAIADGADLVLFPELFIAGYPPEDLVQKPAFQAACRAAIEALARETADGGPAMLIGTPWVEDGKLYNACALLDGGRIAALRFKCNLPNYGVFDEKRLFSRGPAAGPVTVRGVRIGVPICEDIWLEESGDYENVIETLAETGAEIILVPNGSPYSRDKNDVRLSVAVARVTESGLPLVYLNQVGGQDELVFDGASFALNGDLSLAAQLPSFEESIVTLRFTRNGDDWRCAGPIAEQVEGDKADYAACVLGLRDYVVKNGFPGVLLGISGGIDSALCAAIAVDALGADQVHGVMLPYRYTAAHSIADAGELAGHLGIRYEVLPIAEAVTGFETILSGLFKNLPPDITEENLQARSRGTLLMAISNKTGLMVVTTGNKSEMSVGYATLYGDMNGGFNPIKDIYKTQVFRLAALRNGWKPDGALGPAGEVIPPDIITRPPSAELRENQRDEDSLPPYDVLDAILKRLIEREEPLDQIIAAGFDRDTVARIDHLLNVAEYKRRQAAPGVKVTPRNFGRDRRYPITNRFRDKGEGLPTADETLVSRASKASIDAFEG</sequence>
<evidence type="ECO:0000313" key="12">
    <source>
        <dbReference type="EMBL" id="QIP10476.1"/>
    </source>
</evidence>
<dbReference type="FunFam" id="3.40.50.620:FF:000106">
    <property type="entry name" value="Glutamine-dependent NAD(+) synthetase"/>
    <property type="match status" value="1"/>
</dbReference>
<dbReference type="NCBIfam" id="TIGR00552">
    <property type="entry name" value="nadE"/>
    <property type="match status" value="1"/>
</dbReference>
<dbReference type="Pfam" id="PF02540">
    <property type="entry name" value="NAD_synthase"/>
    <property type="match status" value="1"/>
</dbReference>
<dbReference type="NCBIfam" id="NF010588">
    <property type="entry name" value="PRK13981.1"/>
    <property type="match status" value="1"/>
</dbReference>
<dbReference type="Gene3D" id="3.40.50.620">
    <property type="entry name" value="HUPs"/>
    <property type="match status" value="1"/>
</dbReference>
<keyword evidence="6 7" id="KW-0520">NAD</keyword>
<dbReference type="PANTHER" id="PTHR23090">
    <property type="entry name" value="NH 3 /GLUTAMINE-DEPENDENT NAD + SYNTHETASE"/>
    <property type="match status" value="1"/>
</dbReference>
<dbReference type="CDD" id="cd00553">
    <property type="entry name" value="NAD_synthase"/>
    <property type="match status" value="1"/>
</dbReference>
<accession>A0A6G9ADS6</accession>
<dbReference type="Pfam" id="PF00795">
    <property type="entry name" value="CN_hydrolase"/>
    <property type="match status" value="1"/>
</dbReference>
<feature type="binding site" evidence="7">
    <location>
        <position position="411"/>
    </location>
    <ligand>
        <name>deamido-NAD(+)</name>
        <dbReference type="ChEBI" id="CHEBI:58437"/>
        <note>ligand shared between two neighboring subunits</note>
    </ligand>
</feature>
<comment type="function">
    <text evidence="7">Catalyzes the ATP-dependent amidation of deamido-NAD to form NAD. Uses L-glutamine as a nitrogen source.</text>
</comment>
<evidence type="ECO:0000256" key="4">
    <source>
        <dbReference type="ARBA" id="ARBA00022741"/>
    </source>
</evidence>
<feature type="active site" description="Proton acceptor; for glutaminase activity" evidence="7">
    <location>
        <position position="48"/>
    </location>
</feature>
<dbReference type="GO" id="GO:0000257">
    <property type="term" value="F:nitrilase activity"/>
    <property type="evidence" value="ECO:0007669"/>
    <property type="project" value="UniProtKB-ARBA"/>
</dbReference>
<dbReference type="InterPro" id="IPR036526">
    <property type="entry name" value="C-N_Hydrolase_sf"/>
</dbReference>
<evidence type="ECO:0000256" key="7">
    <source>
        <dbReference type="HAMAP-Rule" id="MF_02090"/>
    </source>
</evidence>
<dbReference type="GO" id="GO:0004359">
    <property type="term" value="F:glutaminase activity"/>
    <property type="evidence" value="ECO:0007669"/>
    <property type="project" value="InterPro"/>
</dbReference>
<dbReference type="AlphaFoldDB" id="A0A6G9ADS6"/>
<evidence type="ECO:0000256" key="3">
    <source>
        <dbReference type="ARBA" id="ARBA00022598"/>
    </source>
</evidence>
<protein>
    <recommendedName>
        <fullName evidence="7 8">Glutamine-dependent NAD(+) synthetase</fullName>
        <ecNumber evidence="7 8">6.3.5.1</ecNumber>
    </recommendedName>
    <alternativeName>
        <fullName evidence="7 8">NAD(+) synthase [glutamine-hydrolyzing]</fullName>
    </alternativeName>
</protein>
<feature type="active site" description="Nucleophile; for glutaminase activity" evidence="7">
    <location>
        <position position="153"/>
    </location>
</feature>
<dbReference type="InterPro" id="IPR000132">
    <property type="entry name" value="Nitrilase/CN_hydratase_CS"/>
</dbReference>
<evidence type="ECO:0000256" key="10">
    <source>
        <dbReference type="RuleBase" id="RU003811"/>
    </source>
</evidence>
<feature type="binding site" evidence="7">
    <location>
        <position position="191"/>
    </location>
    <ligand>
        <name>L-glutamine</name>
        <dbReference type="ChEBI" id="CHEBI:58359"/>
    </ligand>
</feature>
<dbReference type="PROSITE" id="PS00920">
    <property type="entry name" value="NITRIL_CHT_1"/>
    <property type="match status" value="1"/>
</dbReference>
<evidence type="ECO:0000259" key="11">
    <source>
        <dbReference type="PROSITE" id="PS50263"/>
    </source>
</evidence>
<evidence type="ECO:0000256" key="6">
    <source>
        <dbReference type="ARBA" id="ARBA00023027"/>
    </source>
</evidence>
<dbReference type="UniPathway" id="UPA00253">
    <property type="reaction ID" value="UER00334"/>
</dbReference>
<keyword evidence="3 7" id="KW-0436">Ligase</keyword>
<dbReference type="PROSITE" id="PS50263">
    <property type="entry name" value="CN_HYDROLASE"/>
    <property type="match status" value="1"/>
</dbReference>
<feature type="binding site" evidence="7">
    <location>
        <position position="530"/>
    </location>
    <ligand>
        <name>deamido-NAD(+)</name>
        <dbReference type="ChEBI" id="CHEBI:58437"/>
        <note>ligand shared between two neighboring subunits</note>
    </ligand>
</feature>
<gene>
    <name evidence="7" type="primary">nadE</name>
    <name evidence="12" type="ORF">HAV00_31405</name>
</gene>
<dbReference type="InterPro" id="IPR003694">
    <property type="entry name" value="NAD_synthase"/>
</dbReference>
<evidence type="ECO:0000256" key="2">
    <source>
        <dbReference type="ARBA" id="ARBA00007145"/>
    </source>
</evidence>
<proteinExistence type="inferred from homology"/>
<evidence type="ECO:0000313" key="13">
    <source>
        <dbReference type="Proteomes" id="UP000500895"/>
    </source>
</evidence>
<feature type="binding site" evidence="7">
    <location>
        <position position="123"/>
    </location>
    <ligand>
        <name>L-glutamine</name>
        <dbReference type="ChEBI" id="CHEBI:58359"/>
    </ligand>
</feature>
<feature type="binding site" evidence="7">
    <location>
        <position position="382"/>
    </location>
    <ligand>
        <name>deamido-NAD(+)</name>
        <dbReference type="ChEBI" id="CHEBI:58437"/>
        <note>ligand shared between two neighboring subunits</note>
    </ligand>
</feature>
<feature type="active site" description="For glutaminase activity" evidence="7">
    <location>
        <position position="117"/>
    </location>
</feature>
<keyword evidence="5 7" id="KW-0067">ATP-binding</keyword>
<keyword evidence="4 7" id="KW-0547">Nucleotide-binding</keyword>
<dbReference type="GO" id="GO:0005737">
    <property type="term" value="C:cytoplasm"/>
    <property type="evidence" value="ECO:0007669"/>
    <property type="project" value="InterPro"/>
</dbReference>
<evidence type="ECO:0000256" key="5">
    <source>
        <dbReference type="ARBA" id="ARBA00022840"/>
    </source>
</evidence>
<evidence type="ECO:0000256" key="8">
    <source>
        <dbReference type="PIRNR" id="PIRNR006630"/>
    </source>
</evidence>
<comment type="similarity">
    <text evidence="10">Belongs to the NAD synthetase family.</text>
</comment>
<evidence type="ECO:0000256" key="1">
    <source>
        <dbReference type="ARBA" id="ARBA00005188"/>
    </source>
</evidence>
<comment type="similarity">
    <text evidence="2 7 8">In the C-terminal section; belongs to the NAD synthetase family.</text>
</comment>
<dbReference type="GO" id="GO:0003952">
    <property type="term" value="F:NAD+ synthase (glutamine-hydrolyzing) activity"/>
    <property type="evidence" value="ECO:0007669"/>
    <property type="project" value="UniProtKB-UniRule"/>
</dbReference>
<organism evidence="12 13">
    <name type="scientific">Bradyrhizobium symbiodeficiens</name>
    <dbReference type="NCBI Taxonomy" id="1404367"/>
    <lineage>
        <taxon>Bacteria</taxon>
        <taxon>Pseudomonadati</taxon>
        <taxon>Pseudomonadota</taxon>
        <taxon>Alphaproteobacteria</taxon>
        <taxon>Hyphomicrobiales</taxon>
        <taxon>Nitrobacteraceae</taxon>
        <taxon>Bradyrhizobium</taxon>
    </lineage>
</organism>
<dbReference type="HAMAP" id="MF_02090">
    <property type="entry name" value="NadE_glutamine_dep"/>
    <property type="match status" value="1"/>
</dbReference>
<dbReference type="EMBL" id="CP050066">
    <property type="protein sequence ID" value="QIP10476.1"/>
    <property type="molecule type" value="Genomic_DNA"/>
</dbReference>
<dbReference type="Gene3D" id="3.60.110.10">
    <property type="entry name" value="Carbon-nitrogen hydrolase"/>
    <property type="match status" value="1"/>
</dbReference>
<dbReference type="InterPro" id="IPR014729">
    <property type="entry name" value="Rossmann-like_a/b/a_fold"/>
</dbReference>
<dbReference type="InterPro" id="IPR022310">
    <property type="entry name" value="NAD/GMP_synthase"/>
</dbReference>